<dbReference type="OrthoDB" id="5875969at2759"/>
<accession>A0A183FP31</accession>
<feature type="compositionally biased region" description="Pro residues" evidence="1">
    <location>
        <begin position="1"/>
        <end position="10"/>
    </location>
</feature>
<protein>
    <submittedName>
        <fullName evidence="4">Peptidase A2 domain-containing protein</fullName>
    </submittedName>
</protein>
<evidence type="ECO:0000313" key="3">
    <source>
        <dbReference type="Proteomes" id="UP000050761"/>
    </source>
</evidence>
<dbReference type="PROSITE" id="PS00141">
    <property type="entry name" value="ASP_PROTEASE"/>
    <property type="match status" value="1"/>
</dbReference>
<name>A0A183FP31_HELPZ</name>
<dbReference type="GO" id="GO:0006508">
    <property type="term" value="P:proteolysis"/>
    <property type="evidence" value="ECO:0007669"/>
    <property type="project" value="InterPro"/>
</dbReference>
<dbReference type="InterPro" id="IPR001969">
    <property type="entry name" value="Aspartic_peptidase_AS"/>
</dbReference>
<dbReference type="Proteomes" id="UP000050761">
    <property type="component" value="Unassembled WGS sequence"/>
</dbReference>
<sequence length="134" mass="14571">MVTDMVPPPQDLTEEALLGPQGAPGVASDHEMDAEEQNGSACQLREQVDKVALMGTNVSVDRTPREEVMGLKVKALLDTGSETSIAPLSVLKLAKDKDVDICKFVKRILGVEAVVRNASVEPMQFIDIIKWMSH</sequence>
<dbReference type="WBParaSite" id="HPBE_0000932501-mRNA-1">
    <property type="protein sequence ID" value="HPBE_0000932501-mRNA-1"/>
    <property type="gene ID" value="HPBE_0000932501"/>
</dbReference>
<dbReference type="EMBL" id="UZAH01026404">
    <property type="protein sequence ID" value="VDO80207.1"/>
    <property type="molecule type" value="Genomic_DNA"/>
</dbReference>
<evidence type="ECO:0000256" key="1">
    <source>
        <dbReference type="SAM" id="MobiDB-lite"/>
    </source>
</evidence>
<dbReference type="GO" id="GO:0004190">
    <property type="term" value="F:aspartic-type endopeptidase activity"/>
    <property type="evidence" value="ECO:0007669"/>
    <property type="project" value="InterPro"/>
</dbReference>
<reference evidence="4" key="2">
    <citation type="submission" date="2019-09" db="UniProtKB">
        <authorList>
            <consortium name="WormBaseParasite"/>
        </authorList>
    </citation>
    <scope>IDENTIFICATION</scope>
</reference>
<reference evidence="2 3" key="1">
    <citation type="submission" date="2018-11" db="EMBL/GenBank/DDBJ databases">
        <authorList>
            <consortium name="Pathogen Informatics"/>
        </authorList>
    </citation>
    <scope>NUCLEOTIDE SEQUENCE [LARGE SCALE GENOMIC DNA]</scope>
</reference>
<dbReference type="AlphaFoldDB" id="A0A183FP31"/>
<evidence type="ECO:0000313" key="2">
    <source>
        <dbReference type="EMBL" id="VDO80207.1"/>
    </source>
</evidence>
<proteinExistence type="predicted"/>
<organism evidence="3 4">
    <name type="scientific">Heligmosomoides polygyrus</name>
    <name type="common">Parasitic roundworm</name>
    <dbReference type="NCBI Taxonomy" id="6339"/>
    <lineage>
        <taxon>Eukaryota</taxon>
        <taxon>Metazoa</taxon>
        <taxon>Ecdysozoa</taxon>
        <taxon>Nematoda</taxon>
        <taxon>Chromadorea</taxon>
        <taxon>Rhabditida</taxon>
        <taxon>Rhabditina</taxon>
        <taxon>Rhabditomorpha</taxon>
        <taxon>Strongyloidea</taxon>
        <taxon>Heligmosomidae</taxon>
        <taxon>Heligmosomoides</taxon>
    </lineage>
</organism>
<evidence type="ECO:0000313" key="4">
    <source>
        <dbReference type="WBParaSite" id="HPBE_0000932501-mRNA-1"/>
    </source>
</evidence>
<gene>
    <name evidence="2" type="ORF">HPBE_LOCUS9326</name>
</gene>
<accession>A0A3P7Z8C6</accession>
<keyword evidence="3" id="KW-1185">Reference proteome</keyword>
<feature type="region of interest" description="Disordered" evidence="1">
    <location>
        <begin position="1"/>
        <end position="41"/>
    </location>
</feature>